<dbReference type="Proteomes" id="UP000003027">
    <property type="component" value="Unassembled WGS sequence"/>
</dbReference>
<protein>
    <submittedName>
        <fullName evidence="1">NAD-dependent aldehyde Dehydrogenase</fullName>
    </submittedName>
</protein>
<name>A0ABM9YAW8_YERMW</name>
<dbReference type="EMBL" id="AALD02000013">
    <property type="protein sequence ID" value="EEQ10935.1"/>
    <property type="molecule type" value="Genomic_DNA"/>
</dbReference>
<comment type="caution">
    <text evidence="1">The sequence shown here is derived from an EMBL/GenBank/DDBJ whole genome shotgun (WGS) entry which is preliminary data.</text>
</comment>
<sequence>MSQTAEHPITPALNSYKAAKAQHLKNVETYEDIIASIARSQQKQRDAENQSQQADGSWRKLFRSLRGEMTDELQTEHIRRISQRELAQEFGHLIEELELDKSETILKLCVSAKPYEKTHMDALMAYADMEMQAAMKTLSPAIIRAAKINVAANKLYGNASSEDALRTLITRVLTSAALYSFNLEKETVLAELTFQRPQPDRVDSILYNSPLKRGLLGQRIRDKRAKLNPTGEPST</sequence>
<evidence type="ECO:0000313" key="2">
    <source>
        <dbReference type="Proteomes" id="UP000003027"/>
    </source>
</evidence>
<proteinExistence type="predicted"/>
<reference evidence="1" key="1">
    <citation type="submission" date="2008-12" db="EMBL/GenBank/DDBJ databases">
        <title>Annotation of the Yersinia mollaretii ATCC 43969 genome.</title>
        <authorList>
            <person name="Read T.D."/>
            <person name="Akmal A."/>
            <person name="Bishop-Lilly K."/>
            <person name="Chen P.E."/>
            <person name="Cook C."/>
            <person name="Kiley M.P."/>
            <person name="Lentz S."/>
            <person name="Mateczun A."/>
            <person name="Nagarajan N."/>
            <person name="Nolan N."/>
            <person name="Osborne B.I."/>
            <person name="Pop M."/>
            <person name="Sozhamannan S."/>
            <person name="Stewart A.C."/>
            <person name="Sulakvelidze A."/>
            <person name="Thomason B."/>
            <person name="Willner K."/>
            <person name="Zwick M.E."/>
        </authorList>
    </citation>
    <scope>NUCLEOTIDE SEQUENCE [LARGE SCALE GENOMIC DNA]</scope>
    <source>
        <strain evidence="1">ATCC 43969</strain>
    </source>
</reference>
<gene>
    <name evidence="1" type="ORF">ymoll0001_2410</name>
</gene>
<keyword evidence="2" id="KW-1185">Reference proteome</keyword>
<accession>A0ABM9YAW8</accession>
<evidence type="ECO:0000313" key="1">
    <source>
        <dbReference type="EMBL" id="EEQ10935.1"/>
    </source>
</evidence>
<organism evidence="1 2">
    <name type="scientific">Yersinia mollaretii (strain ATCC 43969 / DSM 18520 / CIP 103324 / CNY 7263 / WAIP 204)</name>
    <dbReference type="NCBI Taxonomy" id="349967"/>
    <lineage>
        <taxon>Bacteria</taxon>
        <taxon>Pseudomonadati</taxon>
        <taxon>Pseudomonadota</taxon>
        <taxon>Gammaproteobacteria</taxon>
        <taxon>Enterobacterales</taxon>
        <taxon>Yersiniaceae</taxon>
        <taxon>Yersinia</taxon>
    </lineage>
</organism>
<dbReference type="RefSeq" id="WP_004874958.1">
    <property type="nucleotide sequence ID" value="NZ_AALD02000013.1"/>
</dbReference>
<dbReference type="GeneID" id="57917336"/>